<sequence length="216" mass="24542">MPDTYKRAVMNLVKSYPDITFIWKYEDTKVPFADGVKNLILSKWAPQTDLLADDRLILFITHGGAGSLLESATYGKPLIFIPLFGDQVRNGRIAEKFGFGMMLDKFNLQNLNALRNAVEAVLTNKKYATAARRIRDLLAKRPFSPEEKLVKTVELAAEFGHIPEFLVTGRNLNFIVYYNLDIFLLLLAFCLLTAFIVFYGARGLLKSIRDKKLKTQ</sequence>
<keyword evidence="7 11" id="KW-1133">Transmembrane helix</keyword>
<dbReference type="EMBL" id="CATQJL010000305">
    <property type="protein sequence ID" value="CAJ0603746.1"/>
    <property type="molecule type" value="Genomic_DNA"/>
</dbReference>
<feature type="transmembrane region" description="Helical" evidence="11">
    <location>
        <begin position="182"/>
        <end position="205"/>
    </location>
</feature>
<evidence type="ECO:0000256" key="3">
    <source>
        <dbReference type="ARBA" id="ARBA00022676"/>
    </source>
</evidence>
<evidence type="ECO:0000256" key="4">
    <source>
        <dbReference type="ARBA" id="ARBA00022679"/>
    </source>
</evidence>
<dbReference type="Gene3D" id="3.40.50.2000">
    <property type="entry name" value="Glycogen Phosphorylase B"/>
    <property type="match status" value="1"/>
</dbReference>
<evidence type="ECO:0000256" key="1">
    <source>
        <dbReference type="ARBA" id="ARBA00004167"/>
    </source>
</evidence>
<evidence type="ECO:0000256" key="10">
    <source>
        <dbReference type="RuleBase" id="RU003718"/>
    </source>
</evidence>
<organism evidence="12 13">
    <name type="scientific">Cylicocyclus nassatus</name>
    <name type="common">Nematode worm</name>
    <dbReference type="NCBI Taxonomy" id="53992"/>
    <lineage>
        <taxon>Eukaryota</taxon>
        <taxon>Metazoa</taxon>
        <taxon>Ecdysozoa</taxon>
        <taxon>Nematoda</taxon>
        <taxon>Chromadorea</taxon>
        <taxon>Rhabditida</taxon>
        <taxon>Rhabditina</taxon>
        <taxon>Rhabditomorpha</taxon>
        <taxon>Strongyloidea</taxon>
        <taxon>Strongylidae</taxon>
        <taxon>Cylicocyclus</taxon>
    </lineage>
</organism>
<dbReference type="FunFam" id="3.40.50.2000:FF:000038">
    <property type="entry name" value="UDP-GlucuronosylTransferase"/>
    <property type="match status" value="1"/>
</dbReference>
<dbReference type="PANTHER" id="PTHR48043:SF23">
    <property type="entry name" value="UDP-GLUCURONOSYLTRANSFERASE"/>
    <property type="match status" value="1"/>
</dbReference>
<reference evidence="12" key="1">
    <citation type="submission" date="2023-07" db="EMBL/GenBank/DDBJ databases">
        <authorList>
            <consortium name="CYATHOMIX"/>
        </authorList>
    </citation>
    <scope>NUCLEOTIDE SEQUENCE</scope>
    <source>
        <strain evidence="12">N/A</strain>
    </source>
</reference>
<evidence type="ECO:0000256" key="5">
    <source>
        <dbReference type="ARBA" id="ARBA00022692"/>
    </source>
</evidence>
<evidence type="ECO:0000256" key="8">
    <source>
        <dbReference type="ARBA" id="ARBA00023136"/>
    </source>
</evidence>
<dbReference type="GO" id="GO:0016020">
    <property type="term" value="C:membrane"/>
    <property type="evidence" value="ECO:0007669"/>
    <property type="project" value="UniProtKB-SubCell"/>
</dbReference>
<dbReference type="EC" id="2.4.1.17" evidence="11"/>
<accession>A0AA36H4Q8</accession>
<dbReference type="PANTHER" id="PTHR48043">
    <property type="entry name" value="EG:EG0003.4 PROTEIN-RELATED"/>
    <property type="match status" value="1"/>
</dbReference>
<dbReference type="InterPro" id="IPR050271">
    <property type="entry name" value="UDP-glycosyltransferase"/>
</dbReference>
<evidence type="ECO:0000256" key="11">
    <source>
        <dbReference type="RuleBase" id="RU362059"/>
    </source>
</evidence>
<evidence type="ECO:0000313" key="13">
    <source>
        <dbReference type="Proteomes" id="UP001176961"/>
    </source>
</evidence>
<keyword evidence="8 11" id="KW-0472">Membrane</keyword>
<keyword evidence="4 10" id="KW-0808">Transferase</keyword>
<dbReference type="InterPro" id="IPR035595">
    <property type="entry name" value="UDP_glycos_trans_CS"/>
</dbReference>
<evidence type="ECO:0000256" key="7">
    <source>
        <dbReference type="ARBA" id="ARBA00022989"/>
    </source>
</evidence>
<dbReference type="SUPFAM" id="SSF53756">
    <property type="entry name" value="UDP-Glycosyltransferase/glycogen phosphorylase"/>
    <property type="match status" value="1"/>
</dbReference>
<dbReference type="InterPro" id="IPR002213">
    <property type="entry name" value="UDP_glucos_trans"/>
</dbReference>
<comment type="similarity">
    <text evidence="2 10">Belongs to the UDP-glycosyltransferase family.</text>
</comment>
<name>A0AA36H4Q8_CYLNA</name>
<keyword evidence="6" id="KW-0732">Signal</keyword>
<protein>
    <recommendedName>
        <fullName evidence="11">UDP-glucuronosyltransferase</fullName>
        <ecNumber evidence="11">2.4.1.17</ecNumber>
    </recommendedName>
</protein>
<comment type="catalytic activity">
    <reaction evidence="9 11">
        <text>glucuronate acceptor + UDP-alpha-D-glucuronate = acceptor beta-D-glucuronoside + UDP + H(+)</text>
        <dbReference type="Rhea" id="RHEA:21032"/>
        <dbReference type="ChEBI" id="CHEBI:15378"/>
        <dbReference type="ChEBI" id="CHEBI:58052"/>
        <dbReference type="ChEBI" id="CHEBI:58223"/>
        <dbReference type="ChEBI" id="CHEBI:132367"/>
        <dbReference type="ChEBI" id="CHEBI:132368"/>
        <dbReference type="EC" id="2.4.1.17"/>
    </reaction>
</comment>
<keyword evidence="3 10" id="KW-0328">Glycosyltransferase</keyword>
<comment type="caution">
    <text evidence="12">The sequence shown here is derived from an EMBL/GenBank/DDBJ whole genome shotgun (WGS) entry which is preliminary data.</text>
</comment>
<comment type="subcellular location">
    <subcellularLocation>
        <location evidence="1 11">Membrane</location>
        <topology evidence="1 11">Single-pass membrane protein</topology>
    </subcellularLocation>
</comment>
<dbReference type="CDD" id="cd03784">
    <property type="entry name" value="GT1_Gtf-like"/>
    <property type="match status" value="1"/>
</dbReference>
<evidence type="ECO:0000256" key="9">
    <source>
        <dbReference type="ARBA" id="ARBA00047475"/>
    </source>
</evidence>
<keyword evidence="5 11" id="KW-0812">Transmembrane</keyword>
<dbReference type="Pfam" id="PF00201">
    <property type="entry name" value="UDPGT"/>
    <property type="match status" value="1"/>
</dbReference>
<evidence type="ECO:0000256" key="2">
    <source>
        <dbReference type="ARBA" id="ARBA00009995"/>
    </source>
</evidence>
<proteinExistence type="inferred from homology"/>
<evidence type="ECO:0000256" key="6">
    <source>
        <dbReference type="ARBA" id="ARBA00022729"/>
    </source>
</evidence>
<keyword evidence="13" id="KW-1185">Reference proteome</keyword>
<dbReference type="AlphaFoldDB" id="A0AA36H4Q8"/>
<dbReference type="Proteomes" id="UP001176961">
    <property type="component" value="Unassembled WGS sequence"/>
</dbReference>
<dbReference type="PROSITE" id="PS00375">
    <property type="entry name" value="UDPGT"/>
    <property type="match status" value="1"/>
</dbReference>
<gene>
    <name evidence="12" type="ORF">CYNAS_LOCUS15729</name>
</gene>
<dbReference type="GO" id="GO:0015020">
    <property type="term" value="F:glucuronosyltransferase activity"/>
    <property type="evidence" value="ECO:0007669"/>
    <property type="project" value="UniProtKB-EC"/>
</dbReference>
<evidence type="ECO:0000313" key="12">
    <source>
        <dbReference type="EMBL" id="CAJ0603746.1"/>
    </source>
</evidence>